<name>A0A0F9N2C0_9ZZZZ</name>
<reference evidence="1" key="1">
    <citation type="journal article" date="2015" name="Nature">
        <title>Complex archaea that bridge the gap between prokaryotes and eukaryotes.</title>
        <authorList>
            <person name="Spang A."/>
            <person name="Saw J.H."/>
            <person name="Jorgensen S.L."/>
            <person name="Zaremba-Niedzwiedzka K."/>
            <person name="Martijn J."/>
            <person name="Lind A.E."/>
            <person name="van Eijk R."/>
            <person name="Schleper C."/>
            <person name="Guy L."/>
            <person name="Ettema T.J."/>
        </authorList>
    </citation>
    <scope>NUCLEOTIDE SEQUENCE</scope>
</reference>
<evidence type="ECO:0000313" key="1">
    <source>
        <dbReference type="EMBL" id="KKN05872.1"/>
    </source>
</evidence>
<organism evidence="1">
    <name type="scientific">marine sediment metagenome</name>
    <dbReference type="NCBI Taxonomy" id="412755"/>
    <lineage>
        <taxon>unclassified sequences</taxon>
        <taxon>metagenomes</taxon>
        <taxon>ecological metagenomes</taxon>
    </lineage>
</organism>
<dbReference type="EMBL" id="LAZR01004753">
    <property type="protein sequence ID" value="KKN05872.1"/>
    <property type="molecule type" value="Genomic_DNA"/>
</dbReference>
<sequence length="195" mass="20601">MARKGPVTTDTTTIALGLAQIRVGASAANITDIHGAFTASDSIGALANTRFVGNTDWYRLESGYPLIEDYIAPIREAAHLECSFKEITPFNMAISMGIDASAGGYALVHSGEVALGGRSAPDFIRMEALYTFPDGTSTMLIVFPRAQVSASVEVDLQSEDAATVPIMIESKNASSDVSGGNAIWDDKPLGRIAWA</sequence>
<comment type="caution">
    <text evidence="1">The sequence shown here is derived from an EMBL/GenBank/DDBJ whole genome shotgun (WGS) entry which is preliminary data.</text>
</comment>
<gene>
    <name evidence="1" type="ORF">LCGC14_1083010</name>
</gene>
<proteinExistence type="predicted"/>
<dbReference type="AlphaFoldDB" id="A0A0F9N2C0"/>
<accession>A0A0F9N2C0</accession>
<protein>
    <submittedName>
        <fullName evidence="1">Uncharacterized protein</fullName>
    </submittedName>
</protein>